<keyword evidence="2" id="KW-0694">RNA-binding</keyword>
<accession>A0AAF0X6C0</accession>
<gene>
    <name evidence="5" type="ORF">DCAR_0520641</name>
</gene>
<feature type="domain" description="K Homology" evidence="4">
    <location>
        <begin position="315"/>
        <end position="385"/>
    </location>
</feature>
<dbReference type="InterPro" id="IPR004088">
    <property type="entry name" value="KH_dom_type_1"/>
</dbReference>
<dbReference type="PANTHER" id="PTHR10288">
    <property type="entry name" value="KH DOMAIN CONTAINING RNA BINDING PROTEIN"/>
    <property type="match status" value="1"/>
</dbReference>
<reference evidence="5" key="1">
    <citation type="journal article" date="2016" name="Nat. Genet.">
        <title>A high-quality carrot genome assembly provides new insights into carotenoid accumulation and asterid genome evolution.</title>
        <authorList>
            <person name="Iorizzo M."/>
            <person name="Ellison S."/>
            <person name="Senalik D."/>
            <person name="Zeng P."/>
            <person name="Satapoomin P."/>
            <person name="Huang J."/>
            <person name="Bowman M."/>
            <person name="Iovene M."/>
            <person name="Sanseverino W."/>
            <person name="Cavagnaro P."/>
            <person name="Yildiz M."/>
            <person name="Macko-Podgorni A."/>
            <person name="Moranska E."/>
            <person name="Grzebelus E."/>
            <person name="Grzebelus D."/>
            <person name="Ashrafi H."/>
            <person name="Zheng Z."/>
            <person name="Cheng S."/>
            <person name="Spooner D."/>
            <person name="Van Deynze A."/>
            <person name="Simon P."/>
        </authorList>
    </citation>
    <scope>NUCLEOTIDE SEQUENCE</scope>
    <source>
        <tissue evidence="5">Leaf</tissue>
    </source>
</reference>
<feature type="compositionally biased region" description="Polar residues" evidence="3">
    <location>
        <begin position="12"/>
        <end position="22"/>
    </location>
</feature>
<evidence type="ECO:0000313" key="5">
    <source>
        <dbReference type="EMBL" id="WOH01259.1"/>
    </source>
</evidence>
<dbReference type="EMBL" id="CP093347">
    <property type="protein sequence ID" value="WOH01259.1"/>
    <property type="molecule type" value="Genomic_DNA"/>
</dbReference>
<dbReference type="InterPro" id="IPR004087">
    <property type="entry name" value="KH_dom"/>
</dbReference>
<keyword evidence="1" id="KW-0677">Repeat</keyword>
<evidence type="ECO:0000256" key="3">
    <source>
        <dbReference type="SAM" id="MobiDB-lite"/>
    </source>
</evidence>
<dbReference type="SUPFAM" id="SSF54791">
    <property type="entry name" value="Eukaryotic type KH-domain (KH-domain type I)"/>
    <property type="match status" value="3"/>
</dbReference>
<dbReference type="Pfam" id="PF00013">
    <property type="entry name" value="KH_1"/>
    <property type="match status" value="3"/>
</dbReference>
<dbReference type="Proteomes" id="UP000077755">
    <property type="component" value="Chromosome 5"/>
</dbReference>
<evidence type="ECO:0000256" key="2">
    <source>
        <dbReference type="PROSITE-ProRule" id="PRU00117"/>
    </source>
</evidence>
<evidence type="ECO:0000313" key="6">
    <source>
        <dbReference type="Proteomes" id="UP000077755"/>
    </source>
</evidence>
<keyword evidence="6" id="KW-1185">Reference proteome</keyword>
<proteinExistence type="predicted"/>
<dbReference type="CDD" id="cd22460">
    <property type="entry name" value="KH-I_PEPPER_rpt2_like"/>
    <property type="match status" value="1"/>
</dbReference>
<protein>
    <recommendedName>
        <fullName evidence="4">K Homology domain-containing protein</fullName>
    </recommendedName>
</protein>
<dbReference type="CDD" id="cd22459">
    <property type="entry name" value="KH-I_PEPPER_rpt1_like"/>
    <property type="match status" value="1"/>
</dbReference>
<dbReference type="SMART" id="SM00322">
    <property type="entry name" value="KH"/>
    <property type="match status" value="3"/>
</dbReference>
<feature type="domain" description="K Homology" evidence="4">
    <location>
        <begin position="135"/>
        <end position="210"/>
    </location>
</feature>
<organism evidence="5 6">
    <name type="scientific">Daucus carota subsp. sativus</name>
    <name type="common">Carrot</name>
    <dbReference type="NCBI Taxonomy" id="79200"/>
    <lineage>
        <taxon>Eukaryota</taxon>
        <taxon>Viridiplantae</taxon>
        <taxon>Streptophyta</taxon>
        <taxon>Embryophyta</taxon>
        <taxon>Tracheophyta</taxon>
        <taxon>Spermatophyta</taxon>
        <taxon>Magnoliopsida</taxon>
        <taxon>eudicotyledons</taxon>
        <taxon>Gunneridae</taxon>
        <taxon>Pentapetalae</taxon>
        <taxon>asterids</taxon>
        <taxon>campanulids</taxon>
        <taxon>Apiales</taxon>
        <taxon>Apiaceae</taxon>
        <taxon>Apioideae</taxon>
        <taxon>Scandiceae</taxon>
        <taxon>Daucinae</taxon>
        <taxon>Daucus</taxon>
        <taxon>Daucus sect. Daucus</taxon>
    </lineage>
</organism>
<reference evidence="5" key="2">
    <citation type="submission" date="2022-03" db="EMBL/GenBank/DDBJ databases">
        <title>Draft title - Genomic analysis of global carrot germplasm unveils the trajectory of domestication and the origin of high carotenoid orange carrot.</title>
        <authorList>
            <person name="Iorizzo M."/>
            <person name="Ellison S."/>
            <person name="Senalik D."/>
            <person name="Macko-Podgorni A."/>
            <person name="Grzebelus D."/>
            <person name="Bostan H."/>
            <person name="Rolling W."/>
            <person name="Curaba J."/>
            <person name="Simon P."/>
        </authorList>
    </citation>
    <scope>NUCLEOTIDE SEQUENCE</scope>
    <source>
        <tissue evidence="5">Leaf</tissue>
    </source>
</reference>
<dbReference type="PROSITE" id="PS50084">
    <property type="entry name" value="KH_TYPE_1"/>
    <property type="match status" value="3"/>
</dbReference>
<feature type="domain" description="K Homology" evidence="4">
    <location>
        <begin position="41"/>
        <end position="114"/>
    </location>
</feature>
<dbReference type="InterPro" id="IPR036612">
    <property type="entry name" value="KH_dom_type_1_sf"/>
</dbReference>
<dbReference type="Gene3D" id="3.30.310.210">
    <property type="match status" value="1"/>
</dbReference>
<dbReference type="KEGG" id="dcr:108219827"/>
<feature type="region of interest" description="Disordered" evidence="3">
    <location>
        <begin position="1"/>
        <end position="37"/>
    </location>
</feature>
<name>A0AAF0X6C0_DAUCS</name>
<dbReference type="AlphaFoldDB" id="A0AAF0X6C0"/>
<evidence type="ECO:0000256" key="1">
    <source>
        <dbReference type="ARBA" id="ARBA00022737"/>
    </source>
</evidence>
<dbReference type="Gene3D" id="3.30.1370.10">
    <property type="entry name" value="K Homology domain, type 1"/>
    <property type="match status" value="1"/>
</dbReference>
<dbReference type="GO" id="GO:0003723">
    <property type="term" value="F:RNA binding"/>
    <property type="evidence" value="ECO:0007669"/>
    <property type="project" value="UniProtKB-UniRule"/>
</dbReference>
<sequence length="445" mass="48013">MASVDPTDTPAVATTSPKTESQLGAAATTESEPRKWPGWPGDTVYRLIVPVMKVGSIIGRKGDAIKKLCEETRARVRVLEGPAASPDRIVLISGKEEPEAVLSPAMDAVLRIAKRVNGLPESDEDSKVSGAASIAFCSVRLLVLSPHATNLIGKQGTTIKSIQESSGASIRVLSNDEVPTYVSSDEKVVEVQGEAIKVIKALESVVGHLRKFLVDHSVLPLFEKNNNSTMVPQMVSQDRQVENWADRTMMRSNIDAGIGSNDYPLLLKREAQFIERERNLDSKLSLSGLSNYGQDSGLYGMSSSGRGLAGGPIITQVAQTMQIPLTYCDDIIGVGGSKIAHIRRTSGAILTVQESMGLPDEITVEIKGNSAQVQVAQQLIQECVNNHKEVIPRSYGMTELESRSLYSQMKNSYPSTSFGSQQYETQYPYGSSGLGGLGGYGSYRM</sequence>
<evidence type="ECO:0000259" key="4">
    <source>
        <dbReference type="SMART" id="SM00322"/>
    </source>
</evidence>